<dbReference type="AlphaFoldDB" id="A0A6M5YKH5"/>
<accession>A0A6M5YKH5</accession>
<gene>
    <name evidence="1" type="ORF">FTUN_0998</name>
</gene>
<sequence>MFSGEIHFADGGNGSVPATHLDEVVGRLKKLISRPRTKKPIAQSKE</sequence>
<dbReference type="EMBL" id="CP053452">
    <property type="protein sequence ID" value="QJW93492.1"/>
    <property type="molecule type" value="Genomic_DNA"/>
</dbReference>
<reference evidence="2" key="1">
    <citation type="submission" date="2020-05" db="EMBL/GenBank/DDBJ databases">
        <title>Frigoriglobus tundricola gen. nov., sp. nov., a psychrotolerant cellulolytic planctomycete of the family Gemmataceae with two divergent copies of 16S rRNA gene.</title>
        <authorList>
            <person name="Kulichevskaya I.S."/>
            <person name="Ivanova A.A."/>
            <person name="Naumoff D.G."/>
            <person name="Beletsky A.V."/>
            <person name="Rijpstra W.I.C."/>
            <person name="Sinninghe Damste J.S."/>
            <person name="Mardanov A.V."/>
            <person name="Ravin N.V."/>
            <person name="Dedysh S.N."/>
        </authorList>
    </citation>
    <scope>NUCLEOTIDE SEQUENCE [LARGE SCALE GENOMIC DNA]</scope>
    <source>
        <strain evidence="2">PL17</strain>
    </source>
</reference>
<proteinExistence type="predicted"/>
<evidence type="ECO:0000313" key="2">
    <source>
        <dbReference type="Proteomes" id="UP000503447"/>
    </source>
</evidence>
<name>A0A6M5YKH5_9BACT</name>
<organism evidence="1 2">
    <name type="scientific">Frigoriglobus tundricola</name>
    <dbReference type="NCBI Taxonomy" id="2774151"/>
    <lineage>
        <taxon>Bacteria</taxon>
        <taxon>Pseudomonadati</taxon>
        <taxon>Planctomycetota</taxon>
        <taxon>Planctomycetia</taxon>
        <taxon>Gemmatales</taxon>
        <taxon>Gemmataceae</taxon>
        <taxon>Frigoriglobus</taxon>
    </lineage>
</organism>
<protein>
    <submittedName>
        <fullName evidence="1">Uncharacterized protein</fullName>
    </submittedName>
</protein>
<dbReference type="KEGG" id="ftj:FTUN_0998"/>
<keyword evidence="2" id="KW-1185">Reference proteome</keyword>
<dbReference type="Proteomes" id="UP000503447">
    <property type="component" value="Chromosome"/>
</dbReference>
<evidence type="ECO:0000313" key="1">
    <source>
        <dbReference type="EMBL" id="QJW93492.1"/>
    </source>
</evidence>